<dbReference type="Proteomes" id="UP000887574">
    <property type="component" value="Unplaced"/>
</dbReference>
<proteinExistence type="predicted"/>
<dbReference type="AlphaFoldDB" id="A0A915ERQ5"/>
<keyword evidence="1" id="KW-1185">Reference proteome</keyword>
<protein>
    <submittedName>
        <fullName evidence="2">Uncharacterized protein</fullName>
    </submittedName>
</protein>
<dbReference type="WBParaSite" id="jg9085">
    <property type="protein sequence ID" value="jg9085"/>
    <property type="gene ID" value="jg9085"/>
</dbReference>
<accession>A0A915ERQ5</accession>
<sequence>MVAQTMNVLLRFNQPTIAECIDQLNLTQFPLPINCKVDVYKCIIGCLSCILQSRPSSSDVWNDLAMAFLGLFQHQSEEIKLLEKCRECLKNAIVSTTCKQKSLVFAGFDVHQIGTSTGSSASHEPSSKDQSHLMEAWCAHAMHAEKLNDHDAMDLYRHSIVLRPTALSIQKYCFLLMQSIHNKGSLDEGTMISFETIKDLFYTHDRNDHFLHSLALLSEHFWYLDEAKQYITAIQVKDMTGFKHNSNRIYIKTAGDTTEALAQCLKPFKNLYSASVAELHAHLMSCVSVANLFDAISNNSLELFSSVYKSTFYPLLVSAMITFGLSLNQELFSALENIRPLHKLIDVYPTGFSRANADVLLYQQQNEEEKVLVRHDHLSDNLYELLKQKSEGTDPANVPIEVTDIP</sequence>
<reference evidence="2" key="1">
    <citation type="submission" date="2022-11" db="UniProtKB">
        <authorList>
            <consortium name="WormBaseParasite"/>
        </authorList>
    </citation>
    <scope>IDENTIFICATION</scope>
</reference>
<name>A0A915ERQ5_9BILA</name>
<organism evidence="1 2">
    <name type="scientific">Ditylenchus dipsaci</name>
    <dbReference type="NCBI Taxonomy" id="166011"/>
    <lineage>
        <taxon>Eukaryota</taxon>
        <taxon>Metazoa</taxon>
        <taxon>Ecdysozoa</taxon>
        <taxon>Nematoda</taxon>
        <taxon>Chromadorea</taxon>
        <taxon>Rhabditida</taxon>
        <taxon>Tylenchina</taxon>
        <taxon>Tylenchomorpha</taxon>
        <taxon>Sphaerularioidea</taxon>
        <taxon>Anguinidae</taxon>
        <taxon>Anguininae</taxon>
        <taxon>Ditylenchus</taxon>
    </lineage>
</organism>
<evidence type="ECO:0000313" key="1">
    <source>
        <dbReference type="Proteomes" id="UP000887574"/>
    </source>
</evidence>
<evidence type="ECO:0000313" key="2">
    <source>
        <dbReference type="WBParaSite" id="jg9085"/>
    </source>
</evidence>